<gene>
    <name evidence="9" type="ORF">MKP09_24945</name>
</gene>
<reference evidence="9 10" key="1">
    <citation type="submission" date="2022-02" db="EMBL/GenBank/DDBJ databases">
        <authorList>
            <person name="Min J."/>
        </authorList>
    </citation>
    <scope>NUCLEOTIDE SEQUENCE [LARGE SCALE GENOMIC DNA]</scope>
    <source>
        <strain evidence="9 10">GR10-1</strain>
    </source>
</reference>
<dbReference type="SMART" id="SM00387">
    <property type="entry name" value="HATPase_c"/>
    <property type="match status" value="1"/>
</dbReference>
<feature type="domain" description="Histidine kinase" evidence="8">
    <location>
        <begin position="225"/>
        <end position="441"/>
    </location>
</feature>
<evidence type="ECO:0000256" key="5">
    <source>
        <dbReference type="ARBA" id="ARBA00022777"/>
    </source>
</evidence>
<evidence type="ECO:0000256" key="3">
    <source>
        <dbReference type="ARBA" id="ARBA00022553"/>
    </source>
</evidence>
<dbReference type="InterPro" id="IPR036097">
    <property type="entry name" value="HisK_dim/P_sf"/>
</dbReference>
<feature type="transmembrane region" description="Helical" evidence="7">
    <location>
        <begin position="77"/>
        <end position="98"/>
    </location>
</feature>
<comment type="caution">
    <text evidence="9">The sequence shown here is derived from an EMBL/GenBank/DDBJ whole genome shotgun (WGS) entry which is preliminary data.</text>
</comment>
<evidence type="ECO:0000259" key="8">
    <source>
        <dbReference type="PROSITE" id="PS50109"/>
    </source>
</evidence>
<comment type="catalytic activity">
    <reaction evidence="1">
        <text>ATP + protein L-histidine = ADP + protein N-phospho-L-histidine.</text>
        <dbReference type="EC" id="2.7.13.3"/>
    </reaction>
</comment>
<evidence type="ECO:0000256" key="4">
    <source>
        <dbReference type="ARBA" id="ARBA00022679"/>
    </source>
</evidence>
<sequence length="446" mass="50912">MRWVNNFINVGVTTETSFEEARRIRMANIIGITGLLSSTVFFISNFNHDRKPLAILNVITMASMAALMYVNYNRLYAFGHVIISIVLSLVFAITGLLYHNGMEFYLLIIAAIVMTISRRNPSIQIIYIVNCLVFIFLLWSGDMYQFFPPVPKTVYSINVTVWVLFYVIFFWYFRKLSRNNQVEIETRNRQLQQQQIKLIEQTRQLEVNNRQLEVLNSTKEKLFSIVAHDVRSPIAGLKTTLDLFNENILTKEEFMELSKELSMQLNQLHWSLENLLKWSNSQMQGIEIQKQKIFLEPLIADTLSLLQYNLVNKNIQTNISSEGNSMIDADPDHIKIVIRNLISNAIKFSYAGGKIDLVIEKIGSFIHFSVIDNGLGMKEETIQELFLETSIKSSRGTSNEKGTGMGLKLSKEFAEKNGGSITVECEPDMGCAFTLIIPAATINNKD</sequence>
<feature type="transmembrane region" description="Helical" evidence="7">
    <location>
        <begin position="153"/>
        <end position="173"/>
    </location>
</feature>
<dbReference type="SUPFAM" id="SSF55874">
    <property type="entry name" value="ATPase domain of HSP90 chaperone/DNA topoisomerase II/histidine kinase"/>
    <property type="match status" value="1"/>
</dbReference>
<evidence type="ECO:0000313" key="10">
    <source>
        <dbReference type="Proteomes" id="UP001202248"/>
    </source>
</evidence>
<dbReference type="CDD" id="cd00075">
    <property type="entry name" value="HATPase"/>
    <property type="match status" value="1"/>
</dbReference>
<dbReference type="RefSeq" id="WP_240833447.1">
    <property type="nucleotide sequence ID" value="NZ_JAKWBL010000005.1"/>
</dbReference>
<keyword evidence="4" id="KW-0808">Transferase</keyword>
<dbReference type="InterPro" id="IPR003661">
    <property type="entry name" value="HisK_dim/P_dom"/>
</dbReference>
<dbReference type="PANTHER" id="PTHR43711">
    <property type="entry name" value="TWO-COMPONENT HISTIDINE KINASE"/>
    <property type="match status" value="1"/>
</dbReference>
<feature type="transmembrane region" description="Helical" evidence="7">
    <location>
        <begin position="52"/>
        <end position="70"/>
    </location>
</feature>
<dbReference type="Proteomes" id="UP001202248">
    <property type="component" value="Unassembled WGS sequence"/>
</dbReference>
<dbReference type="InterPro" id="IPR036890">
    <property type="entry name" value="HATPase_C_sf"/>
</dbReference>
<evidence type="ECO:0000256" key="1">
    <source>
        <dbReference type="ARBA" id="ARBA00000085"/>
    </source>
</evidence>
<keyword evidence="10" id="KW-1185">Reference proteome</keyword>
<name>A0ABS9SRA6_9BACT</name>
<dbReference type="Gene3D" id="1.10.287.130">
    <property type="match status" value="1"/>
</dbReference>
<keyword evidence="6" id="KW-0902">Two-component regulatory system</keyword>
<evidence type="ECO:0000313" key="9">
    <source>
        <dbReference type="EMBL" id="MCH5600927.1"/>
    </source>
</evidence>
<protein>
    <recommendedName>
        <fullName evidence="2">histidine kinase</fullName>
        <ecNumber evidence="2">2.7.13.3</ecNumber>
    </recommendedName>
</protein>
<dbReference type="EMBL" id="JAKWBL010000005">
    <property type="protein sequence ID" value="MCH5600927.1"/>
    <property type="molecule type" value="Genomic_DNA"/>
</dbReference>
<keyword evidence="5 9" id="KW-0418">Kinase</keyword>
<accession>A0ABS9SRA6</accession>
<dbReference type="Gene3D" id="3.30.565.10">
    <property type="entry name" value="Histidine kinase-like ATPase, C-terminal domain"/>
    <property type="match status" value="1"/>
</dbReference>
<dbReference type="PANTHER" id="PTHR43711:SF26">
    <property type="entry name" value="SENSOR HISTIDINE KINASE RCSC"/>
    <property type="match status" value="1"/>
</dbReference>
<dbReference type="InterPro" id="IPR050736">
    <property type="entry name" value="Sensor_HK_Regulatory"/>
</dbReference>
<keyword evidence="3" id="KW-0597">Phosphoprotein</keyword>
<dbReference type="InterPro" id="IPR004358">
    <property type="entry name" value="Sig_transdc_His_kin-like_C"/>
</dbReference>
<dbReference type="PRINTS" id="PR00344">
    <property type="entry name" value="BCTRLSENSOR"/>
</dbReference>
<evidence type="ECO:0000256" key="6">
    <source>
        <dbReference type="ARBA" id="ARBA00023012"/>
    </source>
</evidence>
<dbReference type="CDD" id="cd00082">
    <property type="entry name" value="HisKA"/>
    <property type="match status" value="1"/>
</dbReference>
<feature type="transmembrane region" description="Helical" evidence="7">
    <location>
        <begin position="127"/>
        <end position="147"/>
    </location>
</feature>
<dbReference type="Pfam" id="PF02518">
    <property type="entry name" value="HATPase_c"/>
    <property type="match status" value="1"/>
</dbReference>
<keyword evidence="7" id="KW-1133">Transmembrane helix</keyword>
<evidence type="ECO:0000256" key="2">
    <source>
        <dbReference type="ARBA" id="ARBA00012438"/>
    </source>
</evidence>
<dbReference type="InterPro" id="IPR003594">
    <property type="entry name" value="HATPase_dom"/>
</dbReference>
<dbReference type="EC" id="2.7.13.3" evidence="2"/>
<evidence type="ECO:0000256" key="7">
    <source>
        <dbReference type="SAM" id="Phobius"/>
    </source>
</evidence>
<dbReference type="PROSITE" id="PS50109">
    <property type="entry name" value="HIS_KIN"/>
    <property type="match status" value="1"/>
</dbReference>
<dbReference type="InterPro" id="IPR005467">
    <property type="entry name" value="His_kinase_dom"/>
</dbReference>
<dbReference type="SUPFAM" id="SSF47384">
    <property type="entry name" value="Homodimeric domain of signal transducing histidine kinase"/>
    <property type="match status" value="1"/>
</dbReference>
<feature type="transmembrane region" description="Helical" evidence="7">
    <location>
        <begin position="26"/>
        <end position="46"/>
    </location>
</feature>
<proteinExistence type="predicted"/>
<keyword evidence="7" id="KW-0812">Transmembrane</keyword>
<keyword evidence="7" id="KW-0472">Membrane</keyword>
<dbReference type="GO" id="GO:0016301">
    <property type="term" value="F:kinase activity"/>
    <property type="evidence" value="ECO:0007669"/>
    <property type="project" value="UniProtKB-KW"/>
</dbReference>
<organism evidence="9 10">
    <name type="scientific">Niabella ginsengisoli</name>
    <dbReference type="NCBI Taxonomy" id="522298"/>
    <lineage>
        <taxon>Bacteria</taxon>
        <taxon>Pseudomonadati</taxon>
        <taxon>Bacteroidota</taxon>
        <taxon>Chitinophagia</taxon>
        <taxon>Chitinophagales</taxon>
        <taxon>Chitinophagaceae</taxon>
        <taxon>Niabella</taxon>
    </lineage>
</organism>